<dbReference type="PANTHER" id="PTHR13620:SF109">
    <property type="entry name" value="3'-5' EXONUCLEASE"/>
    <property type="match status" value="1"/>
</dbReference>
<dbReference type="Gene3D" id="3.30.420.10">
    <property type="entry name" value="Ribonuclease H-like superfamily/Ribonuclease H"/>
    <property type="match status" value="1"/>
</dbReference>
<keyword evidence="6" id="KW-0460">Magnesium</keyword>
<gene>
    <name evidence="11" type="ORF">NWE73_12530</name>
</gene>
<dbReference type="Proteomes" id="UP001152321">
    <property type="component" value="Unassembled WGS sequence"/>
</dbReference>
<keyword evidence="3" id="KW-0479">Metal-binding</keyword>
<reference evidence="11" key="1">
    <citation type="submission" date="2022-08" db="EMBL/GenBank/DDBJ databases">
        <title>Novel Bdellovibrio Species Isolated from Svalbard: Designation Bdellovibrio svalbardensis.</title>
        <authorList>
            <person name="Mitchell R.J."/>
            <person name="Choi S.Y."/>
        </authorList>
    </citation>
    <scope>NUCLEOTIDE SEQUENCE</scope>
    <source>
        <strain evidence="11">PAP01</strain>
    </source>
</reference>
<dbReference type="EMBL" id="JANRMI010000003">
    <property type="protein sequence ID" value="MDG0817198.1"/>
    <property type="molecule type" value="Genomic_DNA"/>
</dbReference>
<evidence type="ECO:0000313" key="12">
    <source>
        <dbReference type="Proteomes" id="UP001152321"/>
    </source>
</evidence>
<keyword evidence="4" id="KW-0378">Hydrolase</keyword>
<keyword evidence="12" id="KW-1185">Reference proteome</keyword>
<keyword evidence="2" id="KW-0540">Nuclease</keyword>
<sequence length="301" mass="33960">MLSWKFYHNPQCSKSREALSLLEAEGQDFQIIDYIKEPLSVEDLLKMIAQLRGPLSSLVRAKEADFFHAPFDLTSAEEVALRLSEKPHLMERPILQGKGSAVIGRPLENLKALLKGQYTTQPAFKFLSFPGKIHLINTDQELQAIALALESHKELGFDTETRPAFKKGESYPVALLQLATDTDAYIIRLKHIKNIEVIKNIFENPAVAKVGAAIRDDLKQLQKRFHFQPHGFIELQTVAKNKNLKNIGLKGMTEEVLQATITKGPKTTNWEAQELTEKQILYAATDAWIGLKLYQKLTSDP</sequence>
<dbReference type="InterPro" id="IPR051132">
    <property type="entry name" value="3-5_Exonuclease_domain"/>
</dbReference>
<name>A0ABT6DK65_9BACT</name>
<dbReference type="Gene3D" id="3.40.30.10">
    <property type="entry name" value="Glutaredoxin"/>
    <property type="match status" value="1"/>
</dbReference>
<comment type="similarity">
    <text evidence="1 9">Belongs to the ArsC family.</text>
</comment>
<evidence type="ECO:0000256" key="2">
    <source>
        <dbReference type="ARBA" id="ARBA00022722"/>
    </source>
</evidence>
<dbReference type="InterPro" id="IPR036249">
    <property type="entry name" value="Thioredoxin-like_sf"/>
</dbReference>
<keyword evidence="5" id="KW-0269">Exonuclease</keyword>
<dbReference type="SUPFAM" id="SSF53098">
    <property type="entry name" value="Ribonuclease H-like"/>
    <property type="match status" value="1"/>
</dbReference>
<dbReference type="PANTHER" id="PTHR13620">
    <property type="entry name" value="3-5 EXONUCLEASE"/>
    <property type="match status" value="1"/>
</dbReference>
<evidence type="ECO:0000256" key="6">
    <source>
        <dbReference type="ARBA" id="ARBA00022842"/>
    </source>
</evidence>
<comment type="caution">
    <text evidence="11">The sequence shown here is derived from an EMBL/GenBank/DDBJ whole genome shotgun (WGS) entry which is preliminary data.</text>
</comment>
<dbReference type="PROSITE" id="PS51353">
    <property type="entry name" value="ARSC"/>
    <property type="match status" value="1"/>
</dbReference>
<dbReference type="InterPro" id="IPR002562">
    <property type="entry name" value="3'-5'_exonuclease_dom"/>
</dbReference>
<evidence type="ECO:0000313" key="11">
    <source>
        <dbReference type="EMBL" id="MDG0817198.1"/>
    </source>
</evidence>
<feature type="domain" description="3'-5' exonuclease" evidence="10">
    <location>
        <begin position="133"/>
        <end position="300"/>
    </location>
</feature>
<protein>
    <recommendedName>
        <fullName evidence="7">3'-5' exonuclease</fullName>
    </recommendedName>
    <alternativeName>
        <fullName evidence="8">Werner Syndrome-like exonuclease</fullName>
    </alternativeName>
</protein>
<evidence type="ECO:0000256" key="3">
    <source>
        <dbReference type="ARBA" id="ARBA00022723"/>
    </source>
</evidence>
<evidence type="ECO:0000256" key="5">
    <source>
        <dbReference type="ARBA" id="ARBA00022839"/>
    </source>
</evidence>
<dbReference type="SUPFAM" id="SSF52833">
    <property type="entry name" value="Thioredoxin-like"/>
    <property type="match status" value="1"/>
</dbReference>
<dbReference type="Pfam" id="PF03960">
    <property type="entry name" value="ArsC"/>
    <property type="match status" value="1"/>
</dbReference>
<evidence type="ECO:0000256" key="8">
    <source>
        <dbReference type="ARBA" id="ARBA00042761"/>
    </source>
</evidence>
<evidence type="ECO:0000256" key="1">
    <source>
        <dbReference type="ARBA" id="ARBA00007198"/>
    </source>
</evidence>
<dbReference type="InterPro" id="IPR006660">
    <property type="entry name" value="Arsenate_reductase-like"/>
</dbReference>
<evidence type="ECO:0000256" key="4">
    <source>
        <dbReference type="ARBA" id="ARBA00022801"/>
    </source>
</evidence>
<evidence type="ECO:0000256" key="7">
    <source>
        <dbReference type="ARBA" id="ARBA00040531"/>
    </source>
</evidence>
<evidence type="ECO:0000256" key="9">
    <source>
        <dbReference type="PROSITE-ProRule" id="PRU01282"/>
    </source>
</evidence>
<dbReference type="Pfam" id="PF01612">
    <property type="entry name" value="DNA_pol_A_exo1"/>
    <property type="match status" value="1"/>
</dbReference>
<dbReference type="InterPro" id="IPR012337">
    <property type="entry name" value="RNaseH-like_sf"/>
</dbReference>
<dbReference type="InterPro" id="IPR036397">
    <property type="entry name" value="RNaseH_sf"/>
</dbReference>
<dbReference type="SMART" id="SM00474">
    <property type="entry name" value="35EXOc"/>
    <property type="match status" value="1"/>
</dbReference>
<organism evidence="11 12">
    <name type="scientific">Bdellovibrio svalbardensis</name>
    <dbReference type="NCBI Taxonomy" id="2972972"/>
    <lineage>
        <taxon>Bacteria</taxon>
        <taxon>Pseudomonadati</taxon>
        <taxon>Bdellovibrionota</taxon>
        <taxon>Bdellovibrionia</taxon>
        <taxon>Bdellovibrionales</taxon>
        <taxon>Pseudobdellovibrionaceae</taxon>
        <taxon>Bdellovibrio</taxon>
    </lineage>
</organism>
<accession>A0ABT6DK65</accession>
<dbReference type="RefSeq" id="WP_277578673.1">
    <property type="nucleotide sequence ID" value="NZ_JANRMI010000003.1"/>
</dbReference>
<dbReference type="CDD" id="cd06141">
    <property type="entry name" value="WRN_exo"/>
    <property type="match status" value="1"/>
</dbReference>
<evidence type="ECO:0000259" key="10">
    <source>
        <dbReference type="SMART" id="SM00474"/>
    </source>
</evidence>
<proteinExistence type="inferred from homology"/>